<evidence type="ECO:0000313" key="9">
    <source>
        <dbReference type="EMBL" id="KAI5070717.1"/>
    </source>
</evidence>
<keyword evidence="10" id="KW-1185">Reference proteome</keyword>
<reference evidence="9" key="1">
    <citation type="submission" date="2021-01" db="EMBL/GenBank/DDBJ databases">
        <title>Adiantum capillus-veneris genome.</title>
        <authorList>
            <person name="Fang Y."/>
            <person name="Liao Q."/>
        </authorList>
    </citation>
    <scope>NUCLEOTIDE SEQUENCE</scope>
    <source>
        <strain evidence="9">H3</strain>
        <tissue evidence="9">Leaf</tissue>
    </source>
</reference>
<feature type="chain" id="PRO_5040045602" description="Exostosin GT47 domain-containing protein" evidence="5">
    <location>
        <begin position="32"/>
        <end position="424"/>
    </location>
</feature>
<dbReference type="GO" id="GO:0010417">
    <property type="term" value="P:glucuronoxylan biosynthetic process"/>
    <property type="evidence" value="ECO:0007669"/>
    <property type="project" value="TreeGrafter"/>
</dbReference>
<evidence type="ECO:0000259" key="6">
    <source>
        <dbReference type="Pfam" id="PF03016"/>
    </source>
</evidence>
<dbReference type="EMBL" id="JABFUD020000014">
    <property type="protein sequence ID" value="KAI5070154.1"/>
    <property type="molecule type" value="Genomic_DNA"/>
</dbReference>
<evidence type="ECO:0000256" key="3">
    <source>
        <dbReference type="ARBA" id="ARBA00022968"/>
    </source>
</evidence>
<keyword evidence="4" id="KW-0333">Golgi apparatus</keyword>
<evidence type="ECO:0000256" key="5">
    <source>
        <dbReference type="SAM" id="SignalP"/>
    </source>
</evidence>
<sequence>MMRGRTSTLRTWSHLLSLTLLLGFGVRDLVALQTRFTTTGHEGPNVELGEDPMRKMKVYVYDMPSKFNKRVVQKDMRCLMHMFSIEIHMHLFLLSSTVRTLDPEEADWFYTPVYTNCDLTTTGLPFVKYMPRMMRSAIHYLSTKWPYWNRTDGVDHFFVVPHDFGACFHYHEKEAIMRGIFPLLQHATLIQTFGQVNHSCFKDDSIIIPPYVLPRRISNHILHASTPRSTFVYFRGAFYDVDGPKGDYYARGVRATIWEIYKDNVLFDISSEHPTTYYEDMQRSIFCLCPLGWAPWSPRIVEAVEFGCIPVVIADNIVLPFRNVIPWDDMVVFVPEKDVDILESILTNISMEEVTMKQKMLSSPSIKQALLFSRKSKYGDAFHQVLRALASKLPHSSSIYLKEGQPTTLNWTNGNSSEFIPWQI</sequence>
<dbReference type="GO" id="GO:0000139">
    <property type="term" value="C:Golgi membrane"/>
    <property type="evidence" value="ECO:0007669"/>
    <property type="project" value="UniProtKB-SubCell"/>
</dbReference>
<dbReference type="Proteomes" id="UP000886520">
    <property type="component" value="Chromosome 14"/>
</dbReference>
<gene>
    <name evidence="7" type="ORF">GOP47_0014497</name>
    <name evidence="8" type="ORF">GOP47_0014499</name>
    <name evidence="9" type="ORF">GOP47_0015060</name>
</gene>
<dbReference type="PANTHER" id="PTHR11062:SF200">
    <property type="entry name" value="BETA-1,4-XYLOSYLTRANSFERASE IRX10L-RELATED"/>
    <property type="match status" value="1"/>
</dbReference>
<dbReference type="GO" id="GO:0009834">
    <property type="term" value="P:plant-type secondary cell wall biogenesis"/>
    <property type="evidence" value="ECO:0007669"/>
    <property type="project" value="TreeGrafter"/>
</dbReference>
<organism evidence="9 10">
    <name type="scientific">Adiantum capillus-veneris</name>
    <name type="common">Maidenhair fern</name>
    <dbReference type="NCBI Taxonomy" id="13818"/>
    <lineage>
        <taxon>Eukaryota</taxon>
        <taxon>Viridiplantae</taxon>
        <taxon>Streptophyta</taxon>
        <taxon>Embryophyta</taxon>
        <taxon>Tracheophyta</taxon>
        <taxon>Polypodiopsida</taxon>
        <taxon>Polypodiidae</taxon>
        <taxon>Polypodiales</taxon>
        <taxon>Pteridineae</taxon>
        <taxon>Pteridaceae</taxon>
        <taxon>Vittarioideae</taxon>
        <taxon>Adiantum</taxon>
    </lineage>
</organism>
<comment type="subcellular location">
    <subcellularLocation>
        <location evidence="1">Golgi apparatus membrane</location>
        <topology evidence="1">Single-pass type II membrane protein</topology>
    </subcellularLocation>
</comment>
<evidence type="ECO:0000256" key="2">
    <source>
        <dbReference type="ARBA" id="ARBA00010271"/>
    </source>
</evidence>
<protein>
    <recommendedName>
        <fullName evidence="6">Exostosin GT47 domain-containing protein</fullName>
    </recommendedName>
</protein>
<evidence type="ECO:0000313" key="7">
    <source>
        <dbReference type="EMBL" id="KAI5070154.1"/>
    </source>
</evidence>
<dbReference type="OrthoDB" id="1867022at2759"/>
<accession>A0A9D4ZE37</accession>
<dbReference type="GO" id="GO:0016757">
    <property type="term" value="F:glycosyltransferase activity"/>
    <property type="evidence" value="ECO:0007669"/>
    <property type="project" value="InterPro"/>
</dbReference>
<name>A0A9D4ZE37_ADICA</name>
<feature type="signal peptide" evidence="5">
    <location>
        <begin position="1"/>
        <end position="31"/>
    </location>
</feature>
<dbReference type="InterPro" id="IPR004263">
    <property type="entry name" value="Exostosin"/>
</dbReference>
<comment type="caution">
    <text evidence="9">The sequence shown here is derived from an EMBL/GenBank/DDBJ whole genome shotgun (WGS) entry which is preliminary data.</text>
</comment>
<comment type="similarity">
    <text evidence="2">Belongs to the glycosyltransferase 47 family.</text>
</comment>
<evidence type="ECO:0000256" key="4">
    <source>
        <dbReference type="ARBA" id="ARBA00023034"/>
    </source>
</evidence>
<evidence type="ECO:0000313" key="8">
    <source>
        <dbReference type="EMBL" id="KAI5070156.1"/>
    </source>
</evidence>
<dbReference type="EMBL" id="JABFUD020000014">
    <property type="protein sequence ID" value="KAI5070156.1"/>
    <property type="molecule type" value="Genomic_DNA"/>
</dbReference>
<feature type="domain" description="Exostosin GT47" evidence="6">
    <location>
        <begin position="53"/>
        <end position="348"/>
    </location>
</feature>
<proteinExistence type="inferred from homology"/>
<keyword evidence="3" id="KW-0812">Transmembrane</keyword>
<dbReference type="PANTHER" id="PTHR11062">
    <property type="entry name" value="EXOSTOSIN HEPARAN SULFATE GLYCOSYLTRANSFERASE -RELATED"/>
    <property type="match status" value="1"/>
</dbReference>
<dbReference type="AlphaFoldDB" id="A0A9D4ZE37"/>
<dbReference type="Pfam" id="PF03016">
    <property type="entry name" value="Exostosin_GT47"/>
    <property type="match status" value="1"/>
</dbReference>
<dbReference type="EMBL" id="JABFUD020000014">
    <property type="protein sequence ID" value="KAI5070717.1"/>
    <property type="molecule type" value="Genomic_DNA"/>
</dbReference>
<keyword evidence="3" id="KW-0735">Signal-anchor</keyword>
<keyword evidence="5" id="KW-0732">Signal</keyword>
<evidence type="ECO:0000256" key="1">
    <source>
        <dbReference type="ARBA" id="ARBA00004323"/>
    </source>
</evidence>
<dbReference type="InterPro" id="IPR040911">
    <property type="entry name" value="Exostosin_GT47"/>
</dbReference>
<evidence type="ECO:0000313" key="10">
    <source>
        <dbReference type="Proteomes" id="UP000886520"/>
    </source>
</evidence>